<feature type="transmembrane region" description="Helical" evidence="7">
    <location>
        <begin position="7"/>
        <end position="25"/>
    </location>
</feature>
<evidence type="ECO:0000256" key="6">
    <source>
        <dbReference type="SAM" id="MobiDB-lite"/>
    </source>
</evidence>
<keyword evidence="3" id="KW-0285">Flavoprotein</keyword>
<evidence type="ECO:0000313" key="10">
    <source>
        <dbReference type="Proteomes" id="UP000078113"/>
    </source>
</evidence>
<feature type="region of interest" description="Disordered" evidence="6">
    <location>
        <begin position="276"/>
        <end position="299"/>
    </location>
</feature>
<evidence type="ECO:0000256" key="2">
    <source>
        <dbReference type="ARBA" id="ARBA00006730"/>
    </source>
</evidence>
<dbReference type="PANTHER" id="PTHR11530">
    <property type="entry name" value="D-AMINO ACID OXIDASE"/>
    <property type="match status" value="1"/>
</dbReference>
<evidence type="ECO:0000256" key="1">
    <source>
        <dbReference type="ARBA" id="ARBA00001974"/>
    </source>
</evidence>
<evidence type="ECO:0000256" key="4">
    <source>
        <dbReference type="ARBA" id="ARBA00022827"/>
    </source>
</evidence>
<dbReference type="EMBL" id="LWDG02000148">
    <property type="protein sequence ID" value="KAE8268492.1"/>
    <property type="molecule type" value="Genomic_DNA"/>
</dbReference>
<dbReference type="Gene3D" id="3.40.50.720">
    <property type="entry name" value="NAD(P)-binding Rossmann-like Domain"/>
    <property type="match status" value="2"/>
</dbReference>
<comment type="similarity">
    <text evidence="2">Belongs to the DAMOX/DASOX family.</text>
</comment>
<evidence type="ECO:0000313" key="9">
    <source>
        <dbReference type="EMBL" id="KAE8268492.1"/>
    </source>
</evidence>
<evidence type="ECO:0000256" key="5">
    <source>
        <dbReference type="ARBA" id="ARBA00023002"/>
    </source>
</evidence>
<dbReference type="Pfam" id="PF01266">
    <property type="entry name" value="DAO"/>
    <property type="match status" value="1"/>
</dbReference>
<comment type="caution">
    <text evidence="9">The sequence shown here is derived from an EMBL/GenBank/DDBJ whole genome shotgun (WGS) entry which is preliminary data.</text>
</comment>
<sequence>MTPKEHPAIIIVGAGVIGLTTAVVLREQGHTVCLLGRELPTDSTSQHFASVWAGANWCSYAGPADIREQGWETKAWEHFLKIRESRPDLVALIPFLQFLPTEVKKQNLWFSSLCPDFRILGQIPDGFGQETFALSYDSITIHVPHYLQYLLERATGPSSNSSFGPPVEIHRIPSLPSLASVFSFLPASYVSSLPTDAVPILVNATGLGAHDLEDVKDAAVMPARGQTVLVRAPDVKRCVIHAGKESKLSPKLPGDGDGKKTIDSLDARLAEVEIRAAHEGTPQATDKEQLADDPDANQPTYVIPRALSGDIILGGTYQENRWVYEAEEKATLRIISHCHKICPEIVHPYGQHAYRLHRSIQSKTTNDENVCPATGEPSFVWTPTQPDRLLSATEALEQLDDDEEAVEILRVNVGMRPARKDGVRLERSTLQVPKEAPSPFVKSAPGHKREMPIVHAYGLGPAGYQQSWGVAHAVADLVVEAATQ</sequence>
<dbReference type="GO" id="GO:0005737">
    <property type="term" value="C:cytoplasm"/>
    <property type="evidence" value="ECO:0007669"/>
    <property type="project" value="TreeGrafter"/>
</dbReference>
<dbReference type="InterPro" id="IPR023209">
    <property type="entry name" value="DAO"/>
</dbReference>
<keyword evidence="10" id="KW-1185">Reference proteome</keyword>
<dbReference type="GO" id="GO:0071949">
    <property type="term" value="F:FAD binding"/>
    <property type="evidence" value="ECO:0007669"/>
    <property type="project" value="InterPro"/>
</dbReference>
<feature type="domain" description="FAD dependent oxidoreductase" evidence="8">
    <location>
        <begin position="9"/>
        <end position="234"/>
    </location>
</feature>
<dbReference type="Gene3D" id="3.30.9.10">
    <property type="entry name" value="D-Amino Acid Oxidase, subunit A, domain 2"/>
    <property type="match status" value="1"/>
</dbReference>
<gene>
    <name evidence="9" type="ORF">A4X09_0g3854</name>
</gene>
<evidence type="ECO:0000256" key="7">
    <source>
        <dbReference type="SAM" id="Phobius"/>
    </source>
</evidence>
<dbReference type="PANTHER" id="PTHR11530:SF30">
    <property type="entry name" value="FAD DEPENDENT OXIDOREDUCTASE DOMAIN-CONTAINING PROTEIN"/>
    <property type="match status" value="1"/>
</dbReference>
<dbReference type="SUPFAM" id="SSF51971">
    <property type="entry name" value="Nucleotide-binding domain"/>
    <property type="match status" value="1"/>
</dbReference>
<dbReference type="GO" id="GO:0019478">
    <property type="term" value="P:D-amino acid catabolic process"/>
    <property type="evidence" value="ECO:0007669"/>
    <property type="project" value="TreeGrafter"/>
</dbReference>
<reference evidence="9" key="1">
    <citation type="submission" date="2016-04" db="EMBL/GenBank/DDBJ databases">
        <authorList>
            <person name="Nguyen H.D."/>
            <person name="Samba Siva P."/>
            <person name="Cullis J."/>
            <person name="Levesque C.A."/>
            <person name="Hambleton S."/>
        </authorList>
    </citation>
    <scope>NUCLEOTIDE SEQUENCE</scope>
    <source>
        <strain evidence="9">DAOMC 236422</strain>
    </source>
</reference>
<accession>A0A8X7N778</accession>
<reference evidence="9" key="2">
    <citation type="journal article" date="2019" name="IMA Fungus">
        <title>Genome sequencing and comparison of five Tilletia species to identify candidate genes for the detection of regulated species infecting wheat.</title>
        <authorList>
            <person name="Nguyen H.D.T."/>
            <person name="Sultana T."/>
            <person name="Kesanakurti P."/>
            <person name="Hambleton S."/>
        </authorList>
    </citation>
    <scope>NUCLEOTIDE SEQUENCE</scope>
    <source>
        <strain evidence="9">DAOMC 236422</strain>
    </source>
</reference>
<protein>
    <recommendedName>
        <fullName evidence="8">FAD dependent oxidoreductase domain-containing protein</fullName>
    </recommendedName>
</protein>
<keyword evidence="4" id="KW-0274">FAD</keyword>
<proteinExistence type="inferred from homology"/>
<dbReference type="AlphaFoldDB" id="A0A8X7N778"/>
<keyword evidence="7" id="KW-0812">Transmembrane</keyword>
<dbReference type="GO" id="GO:0003884">
    <property type="term" value="F:D-amino-acid oxidase activity"/>
    <property type="evidence" value="ECO:0007669"/>
    <property type="project" value="InterPro"/>
</dbReference>
<dbReference type="SUPFAM" id="SSF54373">
    <property type="entry name" value="FAD-linked reductases, C-terminal domain"/>
    <property type="match status" value="1"/>
</dbReference>
<keyword evidence="5" id="KW-0560">Oxidoreductase</keyword>
<comment type="cofactor">
    <cofactor evidence="1">
        <name>FAD</name>
        <dbReference type="ChEBI" id="CHEBI:57692"/>
    </cofactor>
</comment>
<dbReference type="InterPro" id="IPR006076">
    <property type="entry name" value="FAD-dep_OxRdtase"/>
</dbReference>
<organism evidence="9 10">
    <name type="scientific">Tilletia walkeri</name>
    <dbReference type="NCBI Taxonomy" id="117179"/>
    <lineage>
        <taxon>Eukaryota</taxon>
        <taxon>Fungi</taxon>
        <taxon>Dikarya</taxon>
        <taxon>Basidiomycota</taxon>
        <taxon>Ustilaginomycotina</taxon>
        <taxon>Exobasidiomycetes</taxon>
        <taxon>Tilletiales</taxon>
        <taxon>Tilletiaceae</taxon>
        <taxon>Tilletia</taxon>
    </lineage>
</organism>
<keyword evidence="7" id="KW-0472">Membrane</keyword>
<keyword evidence="7" id="KW-1133">Transmembrane helix</keyword>
<dbReference type="Proteomes" id="UP000078113">
    <property type="component" value="Unassembled WGS sequence"/>
</dbReference>
<evidence type="ECO:0000256" key="3">
    <source>
        <dbReference type="ARBA" id="ARBA00022630"/>
    </source>
</evidence>
<name>A0A8X7N778_9BASI</name>
<evidence type="ECO:0000259" key="8">
    <source>
        <dbReference type="Pfam" id="PF01266"/>
    </source>
</evidence>